<evidence type="ECO:0000313" key="2">
    <source>
        <dbReference type="EMBL" id="KAH7956854.1"/>
    </source>
</evidence>
<feature type="compositionally biased region" description="Polar residues" evidence="1">
    <location>
        <begin position="100"/>
        <end position="111"/>
    </location>
</feature>
<comment type="caution">
    <text evidence="2">The sequence shown here is derived from an EMBL/GenBank/DDBJ whole genome shotgun (WGS) entry which is preliminary data.</text>
</comment>
<dbReference type="AlphaFoldDB" id="A0A9D4SYX2"/>
<keyword evidence="3" id="KW-1185">Reference proteome</keyword>
<reference evidence="2" key="2">
    <citation type="submission" date="2021-09" db="EMBL/GenBank/DDBJ databases">
        <authorList>
            <person name="Jia N."/>
            <person name="Wang J."/>
            <person name="Shi W."/>
            <person name="Du L."/>
            <person name="Sun Y."/>
            <person name="Zhan W."/>
            <person name="Jiang J."/>
            <person name="Wang Q."/>
            <person name="Zhang B."/>
            <person name="Ji P."/>
            <person name="Sakyi L.B."/>
            <person name="Cui X."/>
            <person name="Yuan T."/>
            <person name="Jiang B."/>
            <person name="Yang W."/>
            <person name="Lam T.T.-Y."/>
            <person name="Chang Q."/>
            <person name="Ding S."/>
            <person name="Wang X."/>
            <person name="Zhu J."/>
            <person name="Ruan X."/>
            <person name="Zhao L."/>
            <person name="Wei J."/>
            <person name="Que T."/>
            <person name="Du C."/>
            <person name="Cheng J."/>
            <person name="Dai P."/>
            <person name="Han X."/>
            <person name="Huang E."/>
            <person name="Gao Y."/>
            <person name="Liu J."/>
            <person name="Shao H."/>
            <person name="Ye R."/>
            <person name="Li L."/>
            <person name="Wei W."/>
            <person name="Wang X."/>
            <person name="Wang C."/>
            <person name="Huo Q."/>
            <person name="Li W."/>
            <person name="Guo W."/>
            <person name="Chen H."/>
            <person name="Chen S."/>
            <person name="Zhou L."/>
            <person name="Zhou L."/>
            <person name="Ni X."/>
            <person name="Tian J."/>
            <person name="Zhou Y."/>
            <person name="Sheng Y."/>
            <person name="Liu T."/>
            <person name="Pan Y."/>
            <person name="Xia L."/>
            <person name="Li J."/>
            <person name="Zhao F."/>
            <person name="Cao W."/>
        </authorList>
    </citation>
    <scope>NUCLEOTIDE SEQUENCE</scope>
    <source>
        <strain evidence="2">Rsan-2018</strain>
        <tissue evidence="2">Larvae</tissue>
    </source>
</reference>
<evidence type="ECO:0000313" key="3">
    <source>
        <dbReference type="Proteomes" id="UP000821837"/>
    </source>
</evidence>
<protein>
    <submittedName>
        <fullName evidence="2">Uncharacterized protein</fullName>
    </submittedName>
</protein>
<gene>
    <name evidence="2" type="ORF">HPB52_012954</name>
</gene>
<dbReference type="EMBL" id="JABSTV010001250">
    <property type="protein sequence ID" value="KAH7956854.1"/>
    <property type="molecule type" value="Genomic_DNA"/>
</dbReference>
<evidence type="ECO:0000256" key="1">
    <source>
        <dbReference type="SAM" id="MobiDB-lite"/>
    </source>
</evidence>
<organism evidence="2 3">
    <name type="scientific">Rhipicephalus sanguineus</name>
    <name type="common">Brown dog tick</name>
    <name type="synonym">Ixodes sanguineus</name>
    <dbReference type="NCBI Taxonomy" id="34632"/>
    <lineage>
        <taxon>Eukaryota</taxon>
        <taxon>Metazoa</taxon>
        <taxon>Ecdysozoa</taxon>
        <taxon>Arthropoda</taxon>
        <taxon>Chelicerata</taxon>
        <taxon>Arachnida</taxon>
        <taxon>Acari</taxon>
        <taxon>Parasitiformes</taxon>
        <taxon>Ixodida</taxon>
        <taxon>Ixodoidea</taxon>
        <taxon>Ixodidae</taxon>
        <taxon>Rhipicephalinae</taxon>
        <taxon>Rhipicephalus</taxon>
        <taxon>Rhipicephalus</taxon>
    </lineage>
</organism>
<feature type="region of interest" description="Disordered" evidence="1">
    <location>
        <begin position="90"/>
        <end position="120"/>
    </location>
</feature>
<proteinExistence type="predicted"/>
<reference evidence="2" key="1">
    <citation type="journal article" date="2020" name="Cell">
        <title>Large-Scale Comparative Analyses of Tick Genomes Elucidate Their Genetic Diversity and Vector Capacities.</title>
        <authorList>
            <consortium name="Tick Genome and Microbiome Consortium (TIGMIC)"/>
            <person name="Jia N."/>
            <person name="Wang J."/>
            <person name="Shi W."/>
            <person name="Du L."/>
            <person name="Sun Y."/>
            <person name="Zhan W."/>
            <person name="Jiang J.F."/>
            <person name="Wang Q."/>
            <person name="Zhang B."/>
            <person name="Ji P."/>
            <person name="Bell-Sakyi L."/>
            <person name="Cui X.M."/>
            <person name="Yuan T.T."/>
            <person name="Jiang B.G."/>
            <person name="Yang W.F."/>
            <person name="Lam T.T."/>
            <person name="Chang Q.C."/>
            <person name="Ding S.J."/>
            <person name="Wang X.J."/>
            <person name="Zhu J.G."/>
            <person name="Ruan X.D."/>
            <person name="Zhao L."/>
            <person name="Wei J.T."/>
            <person name="Ye R.Z."/>
            <person name="Que T.C."/>
            <person name="Du C.H."/>
            <person name="Zhou Y.H."/>
            <person name="Cheng J.X."/>
            <person name="Dai P.F."/>
            <person name="Guo W.B."/>
            <person name="Han X.H."/>
            <person name="Huang E.J."/>
            <person name="Li L.F."/>
            <person name="Wei W."/>
            <person name="Gao Y.C."/>
            <person name="Liu J.Z."/>
            <person name="Shao H.Z."/>
            <person name="Wang X."/>
            <person name="Wang C.C."/>
            <person name="Yang T.C."/>
            <person name="Huo Q.B."/>
            <person name="Li W."/>
            <person name="Chen H.Y."/>
            <person name="Chen S.E."/>
            <person name="Zhou L.G."/>
            <person name="Ni X.B."/>
            <person name="Tian J.H."/>
            <person name="Sheng Y."/>
            <person name="Liu T."/>
            <person name="Pan Y.S."/>
            <person name="Xia L.Y."/>
            <person name="Li J."/>
            <person name="Zhao F."/>
            <person name="Cao W.C."/>
        </authorList>
    </citation>
    <scope>NUCLEOTIDE SEQUENCE</scope>
    <source>
        <strain evidence="2">Rsan-2018</strain>
    </source>
</reference>
<dbReference type="Proteomes" id="UP000821837">
    <property type="component" value="Unassembled WGS sequence"/>
</dbReference>
<accession>A0A9D4SYX2</accession>
<sequence length="120" mass="13288">MSSQFFLLMWPSSYPMSSSPAPSDATPCQHLKTKVLQRCMPSERARLQQVHAERDLGDRRHSELLAPNATASRRANVGFRDVPLVLKGTTPCRQNRRVVGSSSSTVAQSHRSSPRRPCGS</sequence>
<name>A0A9D4SYX2_RHISA</name>